<keyword evidence="3 6" id="KW-0479">Metal-binding</keyword>
<accession>Q9M7C0</accession>
<dbReference type="GO" id="GO:0044550">
    <property type="term" value="P:secondary metabolite biosynthetic process"/>
    <property type="evidence" value="ECO:0007669"/>
    <property type="project" value="UniProtKB-ARBA"/>
</dbReference>
<dbReference type="GO" id="GO:0005506">
    <property type="term" value="F:iron ion binding"/>
    <property type="evidence" value="ECO:0007669"/>
    <property type="project" value="InterPro"/>
</dbReference>
<protein>
    <submittedName>
        <fullName evidence="8">Cytochrome P450 CYP79E1</fullName>
    </submittedName>
</protein>
<dbReference type="Pfam" id="PF00067">
    <property type="entry name" value="p450"/>
    <property type="match status" value="1"/>
</dbReference>
<evidence type="ECO:0000256" key="3">
    <source>
        <dbReference type="ARBA" id="ARBA00022723"/>
    </source>
</evidence>
<dbReference type="GO" id="GO:0004497">
    <property type="term" value="F:monooxygenase activity"/>
    <property type="evidence" value="ECO:0007669"/>
    <property type="project" value="InterPro"/>
</dbReference>
<proteinExistence type="evidence at transcript level"/>
<gene>
    <name evidence="8" type="primary">CYP79E1</name>
</gene>
<dbReference type="BRENDA" id="1.14.14.36">
    <property type="organism ID" value="6484"/>
</dbReference>
<keyword evidence="7" id="KW-0812">Transmembrane</keyword>
<evidence type="ECO:0000256" key="6">
    <source>
        <dbReference type="PIRSR" id="PIRSR602401-1"/>
    </source>
</evidence>
<dbReference type="PANTHER" id="PTHR47944">
    <property type="entry name" value="CYTOCHROME P450 98A9"/>
    <property type="match status" value="1"/>
</dbReference>
<dbReference type="GO" id="GO:0016705">
    <property type="term" value="F:oxidoreductase activity, acting on paired donors, with incorporation or reduction of molecular oxygen"/>
    <property type="evidence" value="ECO:0007669"/>
    <property type="project" value="InterPro"/>
</dbReference>
<keyword evidence="7" id="KW-1133">Transmembrane helix</keyword>
<keyword evidence="4" id="KW-0560">Oxidoreductase</keyword>
<keyword evidence="2 6" id="KW-0349">Heme</keyword>
<dbReference type="EMBL" id="AF140609">
    <property type="protein sequence ID" value="AAF66543.1"/>
    <property type="molecule type" value="mRNA"/>
</dbReference>
<evidence type="ECO:0000256" key="4">
    <source>
        <dbReference type="ARBA" id="ARBA00023002"/>
    </source>
</evidence>
<dbReference type="AlphaFoldDB" id="Q9M7C0"/>
<evidence type="ECO:0000313" key="8">
    <source>
        <dbReference type="EMBL" id="AAF66543.1"/>
    </source>
</evidence>
<name>Q9M7C0_9LILI</name>
<evidence type="ECO:0000256" key="7">
    <source>
        <dbReference type="SAM" id="Phobius"/>
    </source>
</evidence>
<sequence>MELITILPSVLPNIHSTATVLFLLLLTTALSFLFLFKQHLTKLTKSKSKSTTLPPGPRPWPIVGSLVSMYMNRPSFRWILAQMEGRRIGCIRLGGVHVVPVNCPEIAREFLKVHDADFASRPVTVVTRYSSRGFRSIAVVPLGEQWKKMRRVVASEIINAKRLQWQLGLRTEEADNIMRYITYQCNTSGDTNGAIIDVRFALRHYCANVIRRMLFGKRYFGSGGEGGGPGKEEIEHVDATFDVLGLIYAFNAADYVSWLKFLDLHGQEKKVKKAIDVVNKYHDSVIESRRERKVEGREDKDPEDLLDVLLSLKDSNGKPLLDVEEIKAQIADLTYATVDNPSNAVEWALAEMLNNPDILQKATDEVDQVVGRHRLVQESDFPNLPYIRACAREALRLHPVAAFNLPHVSLRDTHVAGFFIPKGSHVLLSRVGLGRNPKVWDNPLRFDPDRHLHGGPTAKVELAEPELRFVSFTTGRRGCMGGPLGTAMTYMLLARFVQGFTWGLRPAVEKVELEEEKCSMFLGKPLRALAKPRQELLQSF</sequence>
<dbReference type="Gene3D" id="1.10.630.10">
    <property type="entry name" value="Cytochrome P450"/>
    <property type="match status" value="1"/>
</dbReference>
<evidence type="ECO:0000256" key="5">
    <source>
        <dbReference type="ARBA" id="ARBA00023004"/>
    </source>
</evidence>
<keyword evidence="5 6" id="KW-0408">Iron</keyword>
<feature type="binding site" description="axial binding residue" evidence="6">
    <location>
        <position position="479"/>
    </location>
    <ligand>
        <name>heme</name>
        <dbReference type="ChEBI" id="CHEBI:30413"/>
    </ligand>
    <ligandPart>
        <name>Fe</name>
        <dbReference type="ChEBI" id="CHEBI:18248"/>
    </ligandPart>
</feature>
<dbReference type="KEGG" id="ag:AAF66543"/>
<dbReference type="GO" id="GO:0020037">
    <property type="term" value="F:heme binding"/>
    <property type="evidence" value="ECO:0007669"/>
    <property type="project" value="InterPro"/>
</dbReference>
<dbReference type="InterPro" id="IPR036396">
    <property type="entry name" value="Cyt_P450_sf"/>
</dbReference>
<feature type="transmembrane region" description="Helical" evidence="7">
    <location>
        <begin position="14"/>
        <end position="36"/>
    </location>
</feature>
<dbReference type="PANTHER" id="PTHR47944:SF4">
    <property type="entry name" value="OS09G0441700 PROTEIN"/>
    <property type="match status" value="1"/>
</dbReference>
<keyword evidence="7" id="KW-0472">Membrane</keyword>
<reference evidence="8" key="1">
    <citation type="journal article" date="2000" name="Plant Physiol.">
        <title>Cloning and expression of cytochrome P450 enzymes catalyzing the conversion of tyrosine to p-hydroxyphenylacetaldoxime in the biosynthesis of cyanogenic glucosides in Triglochin maritima.</title>
        <authorList>
            <person name="Nielsen J.S."/>
            <person name="Moller B.L."/>
        </authorList>
    </citation>
    <scope>NUCLEOTIDE SEQUENCE</scope>
</reference>
<organism evidence="8">
    <name type="scientific">Triglochin maritima</name>
    <dbReference type="NCBI Taxonomy" id="55501"/>
    <lineage>
        <taxon>Eukaryota</taxon>
        <taxon>Viridiplantae</taxon>
        <taxon>Streptophyta</taxon>
        <taxon>Embryophyta</taxon>
        <taxon>Tracheophyta</taxon>
        <taxon>Spermatophyta</taxon>
        <taxon>Magnoliopsida</taxon>
        <taxon>Liliopsida</taxon>
        <taxon>Juncaginaceae</taxon>
        <taxon>Triglochin</taxon>
    </lineage>
</organism>
<dbReference type="InterPro" id="IPR001128">
    <property type="entry name" value="Cyt_P450"/>
</dbReference>
<dbReference type="BioCyc" id="MetaCyc:MONOMER-17607"/>
<dbReference type="InterPro" id="IPR002401">
    <property type="entry name" value="Cyt_P450_E_grp-I"/>
</dbReference>
<evidence type="ECO:0000256" key="2">
    <source>
        <dbReference type="ARBA" id="ARBA00022617"/>
    </source>
</evidence>
<dbReference type="PRINTS" id="PR00463">
    <property type="entry name" value="EP450I"/>
</dbReference>
<comment type="cofactor">
    <cofactor evidence="6">
        <name>heme</name>
        <dbReference type="ChEBI" id="CHEBI:30413"/>
    </cofactor>
</comment>
<evidence type="ECO:0000256" key="1">
    <source>
        <dbReference type="ARBA" id="ARBA00010617"/>
    </source>
</evidence>
<dbReference type="SUPFAM" id="SSF48264">
    <property type="entry name" value="Cytochrome P450"/>
    <property type="match status" value="1"/>
</dbReference>
<comment type="similarity">
    <text evidence="1">Belongs to the cytochrome P450 family.</text>
</comment>